<keyword evidence="3" id="KW-0488">Methylation</keyword>
<sequence>MPSPPSVPRAFPPHSSRRALRTGARCDQAALAVNPNFIAASADPTSARGRFGPQSSPLRSARRPSGFTLIEVLVALTIMAVMAMLTWRGIDGMARAQESTRRYTDDVLALQAGLSQWRADLDAMMVWPVTDGSPPYQTSASQRSLSWDGRLLRITRASAGEPAGGLRVVAWTRRPDGQWLRWQSAPFLSQNAWKAAWDNAENWSQTANEQAADGTGAQAVRVANATEWQVHYFRNNAWTNPLSSGAESAAAVGTLPDGVRLLINFAPGQAINGPMVLDWVRPNFGGAS</sequence>
<evidence type="ECO:0000256" key="4">
    <source>
        <dbReference type="ARBA" id="ARBA00022519"/>
    </source>
</evidence>
<dbReference type="KEGG" id="otk:C6570_06965"/>
<dbReference type="Proteomes" id="UP000239709">
    <property type="component" value="Chromosome"/>
</dbReference>
<keyword evidence="5 8" id="KW-0812">Transmembrane</keyword>
<evidence type="ECO:0000256" key="8">
    <source>
        <dbReference type="SAM" id="Phobius"/>
    </source>
</evidence>
<dbReference type="PANTHER" id="PTHR39583:SF2">
    <property type="entry name" value="TYPE II SECRETION SYSTEM PROTEIN J"/>
    <property type="match status" value="1"/>
</dbReference>
<dbReference type="GO" id="GO:0015628">
    <property type="term" value="P:protein secretion by the type II secretion system"/>
    <property type="evidence" value="ECO:0007669"/>
    <property type="project" value="InterPro"/>
</dbReference>
<protein>
    <submittedName>
        <fullName evidence="9">General secretion pathway protein J</fullName>
    </submittedName>
</protein>
<dbReference type="PROSITE" id="PS00409">
    <property type="entry name" value="PROKAR_NTER_METHYL"/>
    <property type="match status" value="1"/>
</dbReference>
<evidence type="ECO:0000313" key="9">
    <source>
        <dbReference type="EMBL" id="AVO34018.1"/>
    </source>
</evidence>
<dbReference type="InterPro" id="IPR051621">
    <property type="entry name" value="T2SS_protein_J"/>
</dbReference>
<dbReference type="PANTHER" id="PTHR39583">
    <property type="entry name" value="TYPE II SECRETION SYSTEM PROTEIN J-RELATED"/>
    <property type="match status" value="1"/>
</dbReference>
<keyword evidence="4" id="KW-0997">Cell inner membrane</keyword>
<evidence type="ECO:0000313" key="10">
    <source>
        <dbReference type="Proteomes" id="UP000239709"/>
    </source>
</evidence>
<keyword evidence="2" id="KW-1003">Cell membrane</keyword>
<dbReference type="PRINTS" id="PR00813">
    <property type="entry name" value="BCTERIALGSPG"/>
</dbReference>
<dbReference type="InterPro" id="IPR000983">
    <property type="entry name" value="Bac_GSPG_pilin"/>
</dbReference>
<dbReference type="NCBIfam" id="TIGR02532">
    <property type="entry name" value="IV_pilin_GFxxxE"/>
    <property type="match status" value="1"/>
</dbReference>
<comment type="subcellular location">
    <subcellularLocation>
        <location evidence="1">Cell inner membrane</location>
        <topology evidence="1">Single-pass membrane protein</topology>
    </subcellularLocation>
</comment>
<reference evidence="9 10" key="1">
    <citation type="submission" date="2018-03" db="EMBL/GenBank/DDBJ databases">
        <title>Genome sequencing of Ottowia sp.</title>
        <authorList>
            <person name="Kim S.-J."/>
            <person name="Heo J."/>
            <person name="Kwon S.-W."/>
        </authorList>
    </citation>
    <scope>NUCLEOTIDE SEQUENCE [LARGE SCALE GENOMIC DNA]</scope>
    <source>
        <strain evidence="9 10">KADR8-3</strain>
    </source>
</reference>
<dbReference type="InterPro" id="IPR045584">
    <property type="entry name" value="Pilin-like"/>
</dbReference>
<dbReference type="SUPFAM" id="SSF54523">
    <property type="entry name" value="Pili subunits"/>
    <property type="match status" value="1"/>
</dbReference>
<name>A0A2S0MDS4_9BURK</name>
<feature type="transmembrane region" description="Helical" evidence="8">
    <location>
        <begin position="66"/>
        <end position="87"/>
    </location>
</feature>
<accession>A0A2S0MDS4</accession>
<keyword evidence="6 8" id="KW-1133">Transmembrane helix</keyword>
<evidence type="ECO:0000256" key="1">
    <source>
        <dbReference type="ARBA" id="ARBA00004377"/>
    </source>
</evidence>
<dbReference type="EMBL" id="CP027666">
    <property type="protein sequence ID" value="AVO34018.1"/>
    <property type="molecule type" value="Genomic_DNA"/>
</dbReference>
<evidence type="ECO:0000256" key="5">
    <source>
        <dbReference type="ARBA" id="ARBA00022692"/>
    </source>
</evidence>
<proteinExistence type="predicted"/>
<dbReference type="GO" id="GO:0015627">
    <property type="term" value="C:type II protein secretion system complex"/>
    <property type="evidence" value="ECO:0007669"/>
    <property type="project" value="InterPro"/>
</dbReference>
<keyword evidence="7 8" id="KW-0472">Membrane</keyword>
<organism evidence="9 10">
    <name type="scientific">Ottowia oryzae</name>
    <dbReference type="NCBI Taxonomy" id="2109914"/>
    <lineage>
        <taxon>Bacteria</taxon>
        <taxon>Pseudomonadati</taxon>
        <taxon>Pseudomonadota</taxon>
        <taxon>Betaproteobacteria</taxon>
        <taxon>Burkholderiales</taxon>
        <taxon>Comamonadaceae</taxon>
        <taxon>Ottowia</taxon>
    </lineage>
</organism>
<gene>
    <name evidence="9" type="ORF">C6570_06965</name>
</gene>
<evidence type="ECO:0000256" key="7">
    <source>
        <dbReference type="ARBA" id="ARBA00023136"/>
    </source>
</evidence>
<evidence type="ECO:0000256" key="3">
    <source>
        <dbReference type="ARBA" id="ARBA00022481"/>
    </source>
</evidence>
<dbReference type="AlphaFoldDB" id="A0A2S0MDS4"/>
<dbReference type="OrthoDB" id="9151668at2"/>
<keyword evidence="10" id="KW-1185">Reference proteome</keyword>
<dbReference type="GO" id="GO:0005886">
    <property type="term" value="C:plasma membrane"/>
    <property type="evidence" value="ECO:0007669"/>
    <property type="project" value="UniProtKB-SubCell"/>
</dbReference>
<evidence type="ECO:0000256" key="2">
    <source>
        <dbReference type="ARBA" id="ARBA00022475"/>
    </source>
</evidence>
<evidence type="ECO:0000256" key="6">
    <source>
        <dbReference type="ARBA" id="ARBA00022989"/>
    </source>
</evidence>
<dbReference type="Pfam" id="PF07963">
    <property type="entry name" value="N_methyl"/>
    <property type="match status" value="1"/>
</dbReference>
<dbReference type="InterPro" id="IPR012902">
    <property type="entry name" value="N_methyl_site"/>
</dbReference>